<evidence type="ECO:0000313" key="15">
    <source>
        <dbReference type="Proteomes" id="UP000440578"/>
    </source>
</evidence>
<evidence type="ECO:0000256" key="2">
    <source>
        <dbReference type="ARBA" id="ARBA00010663"/>
    </source>
</evidence>
<dbReference type="Gene3D" id="1.20.1070.10">
    <property type="entry name" value="Rhodopsin 7-helix transmembrane proteins"/>
    <property type="match status" value="1"/>
</dbReference>
<dbReference type="CDD" id="cd00637">
    <property type="entry name" value="7tm_classA_rhodopsin-like"/>
    <property type="match status" value="1"/>
</dbReference>
<dbReference type="PANTHER" id="PTHR24228">
    <property type="entry name" value="B2 BRADYKININ RECEPTOR/ANGIOTENSIN II RECEPTOR"/>
    <property type="match status" value="1"/>
</dbReference>
<dbReference type="PANTHER" id="PTHR24228:SF75">
    <property type="entry name" value="G-PROTEIN COUPLED RECEPTORS FAMILY 1 PROFILE DOMAIN-CONTAINING PROTEIN"/>
    <property type="match status" value="1"/>
</dbReference>
<keyword evidence="9" id="KW-0807">Transducer</keyword>
<dbReference type="OrthoDB" id="5984709at2759"/>
<evidence type="ECO:0000256" key="5">
    <source>
        <dbReference type="ARBA" id="ARBA00022989"/>
    </source>
</evidence>
<evidence type="ECO:0000256" key="11">
    <source>
        <dbReference type="SAM" id="Phobius"/>
    </source>
</evidence>
<dbReference type="Pfam" id="PF00001">
    <property type="entry name" value="7tm_1"/>
    <property type="match status" value="1"/>
</dbReference>
<feature type="transmembrane region" description="Helical" evidence="11">
    <location>
        <begin position="44"/>
        <end position="66"/>
    </location>
</feature>
<evidence type="ECO:0000256" key="4">
    <source>
        <dbReference type="ARBA" id="ARBA00022692"/>
    </source>
</evidence>
<evidence type="ECO:0000256" key="8">
    <source>
        <dbReference type="ARBA" id="ARBA00023170"/>
    </source>
</evidence>
<keyword evidence="8 13" id="KW-0675">Receptor</keyword>
<feature type="transmembrane region" description="Helical" evidence="11">
    <location>
        <begin position="156"/>
        <end position="177"/>
    </location>
</feature>
<evidence type="ECO:0000256" key="3">
    <source>
        <dbReference type="ARBA" id="ARBA00022475"/>
    </source>
</evidence>
<dbReference type="PROSITE" id="PS50262">
    <property type="entry name" value="G_PROTEIN_RECEP_F1_2"/>
    <property type="match status" value="1"/>
</dbReference>
<proteinExistence type="inferred from homology"/>
<keyword evidence="4 11" id="KW-0812">Transmembrane</keyword>
<evidence type="ECO:0000256" key="1">
    <source>
        <dbReference type="ARBA" id="ARBA00004651"/>
    </source>
</evidence>
<name>A0A6A4VZS1_AMPAM</name>
<feature type="domain" description="G-protein coupled receptors family 1 profile" evidence="12">
    <location>
        <begin position="57"/>
        <end position="167"/>
    </location>
</feature>
<evidence type="ECO:0000313" key="13">
    <source>
        <dbReference type="EMBL" id="KAF0296900.1"/>
    </source>
</evidence>
<keyword evidence="5 11" id="KW-1133">Transmembrane helix</keyword>
<comment type="caution">
    <text evidence="13">The sequence shown here is derived from an EMBL/GenBank/DDBJ whole genome shotgun (WGS) entry which is preliminary data.</text>
</comment>
<organism evidence="13 15">
    <name type="scientific">Amphibalanus amphitrite</name>
    <name type="common">Striped barnacle</name>
    <name type="synonym">Balanus amphitrite</name>
    <dbReference type="NCBI Taxonomy" id="1232801"/>
    <lineage>
        <taxon>Eukaryota</taxon>
        <taxon>Metazoa</taxon>
        <taxon>Ecdysozoa</taxon>
        <taxon>Arthropoda</taxon>
        <taxon>Crustacea</taxon>
        <taxon>Multicrustacea</taxon>
        <taxon>Cirripedia</taxon>
        <taxon>Thoracica</taxon>
        <taxon>Thoracicalcarea</taxon>
        <taxon>Balanomorpha</taxon>
        <taxon>Balanoidea</taxon>
        <taxon>Balanidae</taxon>
        <taxon>Amphibalaninae</taxon>
        <taxon>Amphibalanus</taxon>
    </lineage>
</organism>
<comment type="subcellular location">
    <subcellularLocation>
        <location evidence="1">Cell membrane</location>
        <topology evidence="1">Multi-pass membrane protein</topology>
    </subcellularLocation>
</comment>
<evidence type="ECO:0000259" key="12">
    <source>
        <dbReference type="PROSITE" id="PS50262"/>
    </source>
</evidence>
<dbReference type="EMBL" id="VIIS01001525">
    <property type="protein sequence ID" value="KAF0296900.1"/>
    <property type="molecule type" value="Genomic_DNA"/>
</dbReference>
<evidence type="ECO:0000256" key="7">
    <source>
        <dbReference type="ARBA" id="ARBA00023136"/>
    </source>
</evidence>
<dbReference type="SUPFAM" id="SSF81321">
    <property type="entry name" value="Family A G protein-coupled receptor-like"/>
    <property type="match status" value="1"/>
</dbReference>
<evidence type="ECO:0000313" key="14">
    <source>
        <dbReference type="EMBL" id="KAF0297394.1"/>
    </source>
</evidence>
<protein>
    <submittedName>
        <fullName evidence="13">Melatonin receptor type 1A</fullName>
    </submittedName>
</protein>
<dbReference type="Proteomes" id="UP000440578">
    <property type="component" value="Unassembled WGS sequence"/>
</dbReference>
<evidence type="ECO:0000256" key="9">
    <source>
        <dbReference type="ARBA" id="ARBA00023224"/>
    </source>
</evidence>
<gene>
    <name evidence="13" type="primary">MTNR1A_1</name>
    <name evidence="14" type="synonym">MTNR1A_0</name>
    <name evidence="14" type="ORF">FJT64_005097</name>
    <name evidence="13" type="ORF">FJT64_005639</name>
</gene>
<evidence type="ECO:0000256" key="10">
    <source>
        <dbReference type="SAM" id="MobiDB-lite"/>
    </source>
</evidence>
<dbReference type="GO" id="GO:0005886">
    <property type="term" value="C:plasma membrane"/>
    <property type="evidence" value="ECO:0007669"/>
    <property type="project" value="UniProtKB-SubCell"/>
</dbReference>
<feature type="region of interest" description="Disordered" evidence="10">
    <location>
        <begin position="317"/>
        <end position="338"/>
    </location>
</feature>
<dbReference type="InterPro" id="IPR000276">
    <property type="entry name" value="GPCR_Rhodpsn"/>
</dbReference>
<reference evidence="13 15" key="1">
    <citation type="submission" date="2019-07" db="EMBL/GenBank/DDBJ databases">
        <title>Draft genome assembly of a fouling barnacle, Amphibalanus amphitrite (Darwin, 1854): The first reference genome for Thecostraca.</title>
        <authorList>
            <person name="Kim W."/>
        </authorList>
    </citation>
    <scope>NUCLEOTIDE SEQUENCE [LARGE SCALE GENOMIC DNA]</scope>
    <source>
        <strain evidence="13">SNU_AA5</strain>
        <tissue evidence="13">Soma without cirri and trophi</tissue>
    </source>
</reference>
<feature type="transmembrane region" description="Helical" evidence="11">
    <location>
        <begin position="78"/>
        <end position="98"/>
    </location>
</feature>
<dbReference type="PRINTS" id="PR00237">
    <property type="entry name" value="GPCRRHODOPSN"/>
</dbReference>
<feature type="transmembrane region" description="Helical" evidence="11">
    <location>
        <begin position="189"/>
        <end position="207"/>
    </location>
</feature>
<dbReference type="GO" id="GO:0004930">
    <property type="term" value="F:G protein-coupled receptor activity"/>
    <property type="evidence" value="ECO:0007669"/>
    <property type="project" value="UniProtKB-KW"/>
</dbReference>
<accession>A0A6A4VZS1</accession>
<dbReference type="AlphaFoldDB" id="A0A6A4VZS1"/>
<keyword evidence="7 11" id="KW-0472">Membrane</keyword>
<dbReference type="InterPro" id="IPR017452">
    <property type="entry name" value="GPCR_Rhodpsn_7TM"/>
</dbReference>
<evidence type="ECO:0000256" key="6">
    <source>
        <dbReference type="ARBA" id="ARBA00023040"/>
    </source>
</evidence>
<keyword evidence="15" id="KW-1185">Reference proteome</keyword>
<sequence length="364" mass="39524">MHLQQIRPACMPDSGRLGLPTVPFGYPGYVPAAGPSSVTGLGRLVALILLATLGTLGNLYTVAACVVGDRLRKKGNAFLVSVSVTMLLVTLGVLPSLAIHVLADANVSPQARRLHEHLVELCGCVSLFALCTVAVESYVRVCHRRLHGRLVGRRCVAAGLLLVWALGGATFGVLLLAREERYAEEAGPLVVGTGGTVTLLTGALYLLTWRRARHLRRCTCHGRHTRPMPWHVQLVRANAAVWLTFCVCWLPAAALRLLPPEEAAHHQWLLRLPLAHATTFNLLYSVFSEDFRESYGNLARYCWCRVSVDYGRRPASDLPRPLLQRPGPPRSQPPALTAVTGPDARVVLAASLDSGADWGRAVMV</sequence>
<feature type="transmembrane region" description="Helical" evidence="11">
    <location>
        <begin position="118"/>
        <end position="135"/>
    </location>
</feature>
<comment type="similarity">
    <text evidence="2">Belongs to the G-protein coupled receptor 1 family.</text>
</comment>
<dbReference type="EMBL" id="VIIS01001490">
    <property type="protein sequence ID" value="KAF0297394.1"/>
    <property type="molecule type" value="Genomic_DNA"/>
</dbReference>
<keyword evidence="6" id="KW-0297">G-protein coupled receptor</keyword>
<keyword evidence="3" id="KW-1003">Cell membrane</keyword>